<feature type="transmembrane region" description="Helical" evidence="7">
    <location>
        <begin position="334"/>
        <end position="350"/>
    </location>
</feature>
<evidence type="ECO:0000256" key="7">
    <source>
        <dbReference type="SAM" id="Phobius"/>
    </source>
</evidence>
<feature type="transmembrane region" description="Helical" evidence="7">
    <location>
        <begin position="424"/>
        <end position="444"/>
    </location>
</feature>
<keyword evidence="10" id="KW-1185">Reference proteome</keyword>
<dbReference type="Pfam" id="PF00083">
    <property type="entry name" value="Sugar_tr"/>
    <property type="match status" value="1"/>
</dbReference>
<feature type="transmembrane region" description="Helical" evidence="7">
    <location>
        <begin position="114"/>
        <end position="134"/>
    </location>
</feature>
<organism evidence="9 10">
    <name type="scientific">Tenebrionibacter intestinalis</name>
    <dbReference type="NCBI Taxonomy" id="2799638"/>
    <lineage>
        <taxon>Bacteria</taxon>
        <taxon>Pseudomonadati</taxon>
        <taxon>Pseudomonadota</taxon>
        <taxon>Gammaproteobacteria</taxon>
        <taxon>Enterobacterales</taxon>
        <taxon>Enterobacteriaceae</taxon>
        <taxon>Tenebrionibacter/Tenebrionicola group</taxon>
        <taxon>Tenebrionibacter</taxon>
    </lineage>
</organism>
<dbReference type="FunFam" id="1.20.1250.20:FF:000001">
    <property type="entry name" value="Dicarboxylate MFS transporter"/>
    <property type="match status" value="1"/>
</dbReference>
<dbReference type="PROSITE" id="PS50850">
    <property type="entry name" value="MFS"/>
    <property type="match status" value="1"/>
</dbReference>
<evidence type="ECO:0000313" key="9">
    <source>
        <dbReference type="EMBL" id="MBK4714460.1"/>
    </source>
</evidence>
<feature type="transmembrane region" description="Helical" evidence="7">
    <location>
        <begin position="155"/>
        <end position="177"/>
    </location>
</feature>
<dbReference type="GO" id="GO:0005886">
    <property type="term" value="C:plasma membrane"/>
    <property type="evidence" value="ECO:0007669"/>
    <property type="project" value="UniProtKB-SubCell"/>
</dbReference>
<name>A0A8K0V5E9_9ENTR</name>
<dbReference type="PANTHER" id="PTHR43045:SF1">
    <property type="entry name" value="SHIKIMATE TRANSPORTER"/>
    <property type="match status" value="1"/>
</dbReference>
<feature type="domain" description="Major facilitator superfamily (MFS) profile" evidence="8">
    <location>
        <begin position="17"/>
        <end position="445"/>
    </location>
</feature>
<keyword evidence="3" id="KW-1003">Cell membrane</keyword>
<comment type="caution">
    <text evidence="9">The sequence shown here is derived from an EMBL/GenBank/DDBJ whole genome shotgun (WGS) entry which is preliminary data.</text>
</comment>
<evidence type="ECO:0000256" key="3">
    <source>
        <dbReference type="ARBA" id="ARBA00022475"/>
    </source>
</evidence>
<evidence type="ECO:0000259" key="8">
    <source>
        <dbReference type="PROSITE" id="PS50850"/>
    </source>
</evidence>
<feature type="transmembrane region" description="Helical" evidence="7">
    <location>
        <begin position="17"/>
        <end position="48"/>
    </location>
</feature>
<accession>A0A8K0V5E9</accession>
<evidence type="ECO:0000256" key="1">
    <source>
        <dbReference type="ARBA" id="ARBA00004651"/>
    </source>
</evidence>
<gene>
    <name evidence="9" type="ORF">JJB97_03730</name>
</gene>
<evidence type="ECO:0000256" key="6">
    <source>
        <dbReference type="ARBA" id="ARBA00023136"/>
    </source>
</evidence>
<keyword evidence="2" id="KW-0813">Transport</keyword>
<dbReference type="InterPro" id="IPR036259">
    <property type="entry name" value="MFS_trans_sf"/>
</dbReference>
<dbReference type="GO" id="GO:0022857">
    <property type="term" value="F:transmembrane transporter activity"/>
    <property type="evidence" value="ECO:0007669"/>
    <property type="project" value="InterPro"/>
</dbReference>
<keyword evidence="6 7" id="KW-0472">Membrane</keyword>
<feature type="transmembrane region" description="Helical" evidence="7">
    <location>
        <begin position="90"/>
        <end position="108"/>
    </location>
</feature>
<dbReference type="AlphaFoldDB" id="A0A8K0V5E9"/>
<evidence type="ECO:0000256" key="4">
    <source>
        <dbReference type="ARBA" id="ARBA00022692"/>
    </source>
</evidence>
<feature type="transmembrane region" description="Helical" evidence="7">
    <location>
        <begin position="356"/>
        <end position="376"/>
    </location>
</feature>
<protein>
    <submittedName>
        <fullName evidence="9">MHS family MFS transporter</fullName>
    </submittedName>
</protein>
<dbReference type="RefSeq" id="WP_238712450.1">
    <property type="nucleotide sequence ID" value="NZ_JAEPBH010000006.1"/>
</dbReference>
<dbReference type="SUPFAM" id="SSF103473">
    <property type="entry name" value="MFS general substrate transporter"/>
    <property type="match status" value="1"/>
</dbReference>
<dbReference type="EMBL" id="JAEPBH010000006">
    <property type="protein sequence ID" value="MBK4714460.1"/>
    <property type="molecule type" value="Genomic_DNA"/>
</dbReference>
<evidence type="ECO:0000313" key="10">
    <source>
        <dbReference type="Proteomes" id="UP000659047"/>
    </source>
</evidence>
<dbReference type="Proteomes" id="UP000659047">
    <property type="component" value="Unassembled WGS sequence"/>
</dbReference>
<dbReference type="Gene3D" id="1.20.1250.20">
    <property type="entry name" value="MFS general substrate transporter like domains"/>
    <property type="match status" value="2"/>
</dbReference>
<feature type="transmembrane region" description="Helical" evidence="7">
    <location>
        <begin position="189"/>
        <end position="211"/>
    </location>
</feature>
<dbReference type="InterPro" id="IPR005828">
    <property type="entry name" value="MFS_sugar_transport-like"/>
</dbReference>
<comment type="subcellular location">
    <subcellularLocation>
        <location evidence="1">Cell membrane</location>
        <topology evidence="1">Multi-pass membrane protein</topology>
    </subcellularLocation>
</comment>
<keyword evidence="5 7" id="KW-1133">Transmembrane helix</keyword>
<reference evidence="9" key="1">
    <citation type="submission" date="2021-01" db="EMBL/GenBank/DDBJ databases">
        <title>Intestinitalea alba gen. nov., sp. nov., a novel genus of the family Enterobacteriaceae, isolated from the gut of the plastic-eating mealworm Tenebrio molitor L.</title>
        <authorList>
            <person name="Yang Y."/>
        </authorList>
    </citation>
    <scope>NUCLEOTIDE SEQUENCE</scope>
    <source>
        <strain evidence="9">BIT-L3</strain>
    </source>
</reference>
<feature type="transmembrane region" description="Helical" evidence="7">
    <location>
        <begin position="396"/>
        <end position="418"/>
    </location>
</feature>
<feature type="transmembrane region" description="Helical" evidence="7">
    <location>
        <begin position="265"/>
        <end position="290"/>
    </location>
</feature>
<dbReference type="PANTHER" id="PTHR43045">
    <property type="entry name" value="SHIKIMATE TRANSPORTER"/>
    <property type="match status" value="1"/>
</dbReference>
<feature type="transmembrane region" description="Helical" evidence="7">
    <location>
        <begin position="302"/>
        <end position="322"/>
    </location>
</feature>
<evidence type="ECO:0000256" key="5">
    <source>
        <dbReference type="ARBA" id="ARBA00022989"/>
    </source>
</evidence>
<proteinExistence type="predicted"/>
<feature type="transmembrane region" description="Helical" evidence="7">
    <location>
        <begin position="54"/>
        <end position="78"/>
    </location>
</feature>
<dbReference type="InterPro" id="IPR020846">
    <property type="entry name" value="MFS_dom"/>
</dbReference>
<evidence type="ECO:0000256" key="2">
    <source>
        <dbReference type="ARBA" id="ARBA00022448"/>
    </source>
</evidence>
<sequence>MNTLTHKNAQSAARRRVIIASFAGALLEWYDFFIFGTAAGLVFGPLFFPQENPVLGTIASFAAFGIGFFARPLGGIVFGHYGDLIGRKVTLIWTLLIVGVSTFLIGLLPTYGQIGIAAPLLLVLLRLIQGFGLGGEYGGAALMTFESVPDSQRGFFGSIPQMASCAGIMLATGVFALCHKLLTPEQFMLWGWRLPFLLSAVMLVVGMYIRLHIQETGDFRDARKQQMHQKQALLQVTMVERQAAGLTFKEPVPLVQIFTRHSREVLLALGTRLVEAVSSNIINAFSIAYLATQLAMNKQIPLAGMLIASAFGLLSCPFFGWLSDRVGQRRIYKWGSLFCALYALPFFLLLNTQNPVLIVLAMIVGYNFGPTMMFAVQPTLYARMFDTRVRYTGLSLAYQVSAILGGLTPLIASILMALGGGSPWYVAAYLIAVALLSLRCVSLIRAPVAQPPSASGIPASEPERSGG</sequence>
<keyword evidence="4 7" id="KW-0812">Transmembrane</keyword>
<dbReference type="CDD" id="cd17369">
    <property type="entry name" value="MFS_ShiA_like"/>
    <property type="match status" value="1"/>
</dbReference>